<dbReference type="Pfam" id="PF01381">
    <property type="entry name" value="HTH_3"/>
    <property type="match status" value="1"/>
</dbReference>
<evidence type="ECO:0000259" key="2">
    <source>
        <dbReference type="PROSITE" id="PS50943"/>
    </source>
</evidence>
<keyword evidence="4" id="KW-1185">Reference proteome</keyword>
<evidence type="ECO:0000256" key="1">
    <source>
        <dbReference type="SAM" id="MobiDB-lite"/>
    </source>
</evidence>
<gene>
    <name evidence="3" type="ORF">Tbon_02120</name>
</gene>
<dbReference type="CDD" id="cd00093">
    <property type="entry name" value="HTH_XRE"/>
    <property type="match status" value="1"/>
</dbReference>
<feature type="compositionally biased region" description="Pro residues" evidence="1">
    <location>
        <begin position="126"/>
        <end position="143"/>
    </location>
</feature>
<dbReference type="Proteomes" id="UP000326331">
    <property type="component" value="Chromosome"/>
</dbReference>
<dbReference type="RefSeq" id="WP_158066075.1">
    <property type="nucleotide sequence ID" value="NZ_CP042829.1"/>
</dbReference>
<proteinExistence type="predicted"/>
<reference evidence="3 4" key="2">
    <citation type="submission" date="2019-10" db="EMBL/GenBank/DDBJ databases">
        <title>Thermopilla bonchosmolovskayae gen. nov., sp. nov., a moderately thermophilic Chloroflexi bacterium from a Chukotka hot spring (Arctic, Russia), representing a novel classis Thermopillaia, which include previously uncultivated lineage OLB14.</title>
        <authorList>
            <person name="Kochetkova T.V."/>
            <person name="Zayulina K.S."/>
            <person name="Zhigarkov V.S."/>
            <person name="Minaev N.V."/>
            <person name="Novikov A."/>
            <person name="Toshchakov S.V."/>
            <person name="Elcheninov A.G."/>
            <person name="Kublanov I.V."/>
        </authorList>
    </citation>
    <scope>NUCLEOTIDE SEQUENCE [LARGE SCALE GENOMIC DNA]</scope>
    <source>
        <strain evidence="3 4">3753O</strain>
    </source>
</reference>
<protein>
    <submittedName>
        <fullName evidence="3">Helix-turn-helix transcriptional regulator</fullName>
    </submittedName>
</protein>
<evidence type="ECO:0000313" key="3">
    <source>
        <dbReference type="EMBL" id="QFG02139.1"/>
    </source>
</evidence>
<dbReference type="PROSITE" id="PS50943">
    <property type="entry name" value="HTH_CROC1"/>
    <property type="match status" value="1"/>
</dbReference>
<sequence>MTETRRAVSIPVILREFLDRERMTQGQLAVRLQVNPSQVSNWLSGKANPSLENALAIARVTGLPARQVLEAAGYAAPDDVQAPPIPPWLADLLAQLNDRELEIVGLTARGLLRLREERAQAEAQQPPAPQPPPAAEPAAPQPGRPRRRQ</sequence>
<dbReference type="SMART" id="SM00530">
    <property type="entry name" value="HTH_XRE"/>
    <property type="match status" value="1"/>
</dbReference>
<name>A0ABX6C018_9CHLR</name>
<feature type="region of interest" description="Disordered" evidence="1">
    <location>
        <begin position="117"/>
        <end position="149"/>
    </location>
</feature>
<dbReference type="InterPro" id="IPR010982">
    <property type="entry name" value="Lambda_DNA-bd_dom_sf"/>
</dbReference>
<dbReference type="InterPro" id="IPR001387">
    <property type="entry name" value="Cro/C1-type_HTH"/>
</dbReference>
<accession>A0ABX6C018</accession>
<reference evidence="3 4" key="1">
    <citation type="submission" date="2019-08" db="EMBL/GenBank/DDBJ databases">
        <authorList>
            <person name="Toschakov S.V."/>
        </authorList>
    </citation>
    <scope>NUCLEOTIDE SEQUENCE [LARGE SCALE GENOMIC DNA]</scope>
    <source>
        <strain evidence="3 4">3753O</strain>
    </source>
</reference>
<evidence type="ECO:0000313" key="4">
    <source>
        <dbReference type="Proteomes" id="UP000326331"/>
    </source>
</evidence>
<feature type="domain" description="HTH cro/C1-type" evidence="2">
    <location>
        <begin position="14"/>
        <end position="68"/>
    </location>
</feature>
<dbReference type="Gene3D" id="1.10.260.40">
    <property type="entry name" value="lambda repressor-like DNA-binding domains"/>
    <property type="match status" value="1"/>
</dbReference>
<dbReference type="SUPFAM" id="SSF47413">
    <property type="entry name" value="lambda repressor-like DNA-binding domains"/>
    <property type="match status" value="1"/>
</dbReference>
<organism evidence="3 4">
    <name type="scientific">Tepidiforma bonchosmolovskayae</name>
    <dbReference type="NCBI Taxonomy" id="2601677"/>
    <lineage>
        <taxon>Bacteria</taxon>
        <taxon>Bacillati</taxon>
        <taxon>Chloroflexota</taxon>
        <taxon>Tepidiformia</taxon>
        <taxon>Tepidiformales</taxon>
        <taxon>Tepidiformaceae</taxon>
        <taxon>Tepidiforma</taxon>
    </lineage>
</organism>
<dbReference type="EMBL" id="CP042829">
    <property type="protein sequence ID" value="QFG02139.1"/>
    <property type="molecule type" value="Genomic_DNA"/>
</dbReference>